<feature type="transmembrane region" description="Helical" evidence="2">
    <location>
        <begin position="74"/>
        <end position="100"/>
    </location>
</feature>
<name>A0A914ARM6_PATMI</name>
<keyword evidence="2" id="KW-1133">Transmembrane helix</keyword>
<dbReference type="RefSeq" id="XP_038066422.1">
    <property type="nucleotide sequence ID" value="XM_038210494.1"/>
</dbReference>
<feature type="region of interest" description="Disordered" evidence="1">
    <location>
        <begin position="113"/>
        <end position="138"/>
    </location>
</feature>
<feature type="transmembrane region" description="Helical" evidence="2">
    <location>
        <begin position="32"/>
        <end position="54"/>
    </location>
</feature>
<dbReference type="GeneID" id="119736478"/>
<keyword evidence="4" id="KW-1185">Reference proteome</keyword>
<feature type="transmembrane region" description="Helical" evidence="2">
    <location>
        <begin position="189"/>
        <end position="208"/>
    </location>
</feature>
<dbReference type="OrthoDB" id="419711at2759"/>
<evidence type="ECO:0000313" key="3">
    <source>
        <dbReference type="EnsemblMetazoa" id="XP_038066422.1"/>
    </source>
</evidence>
<dbReference type="Proteomes" id="UP000887568">
    <property type="component" value="Unplaced"/>
</dbReference>
<dbReference type="Pfam" id="PF21534">
    <property type="entry name" value="Rost"/>
    <property type="match status" value="1"/>
</dbReference>
<dbReference type="GO" id="GO:0016020">
    <property type="term" value="C:membrane"/>
    <property type="evidence" value="ECO:0007669"/>
    <property type="project" value="TreeGrafter"/>
</dbReference>
<dbReference type="AlphaFoldDB" id="A0A914ARM6"/>
<feature type="transmembrane region" description="Helical" evidence="2">
    <location>
        <begin position="255"/>
        <end position="282"/>
    </location>
</feature>
<accession>A0A914ARM6</accession>
<evidence type="ECO:0000313" key="4">
    <source>
        <dbReference type="Proteomes" id="UP000887568"/>
    </source>
</evidence>
<protein>
    <recommendedName>
        <fullName evidence="5">Rolling stone</fullName>
    </recommendedName>
</protein>
<reference evidence="3" key="1">
    <citation type="submission" date="2022-11" db="UniProtKB">
        <authorList>
            <consortium name="EnsemblMetazoa"/>
        </authorList>
    </citation>
    <scope>IDENTIFICATION</scope>
</reference>
<evidence type="ECO:0000256" key="2">
    <source>
        <dbReference type="SAM" id="Phobius"/>
    </source>
</evidence>
<keyword evidence="2" id="KW-0812">Transmembrane</keyword>
<proteinExistence type="predicted"/>
<evidence type="ECO:0000256" key="1">
    <source>
        <dbReference type="SAM" id="MobiDB-lite"/>
    </source>
</evidence>
<evidence type="ECO:0008006" key="5">
    <source>
        <dbReference type="Google" id="ProtNLM"/>
    </source>
</evidence>
<sequence length="300" mass="33988">MAPSCFRLACLNLGFGGESVHRFSQPQAKWPLAPILWCIYRIVLAVYVTVWLVLTVLEWGEPPYYYYADKKAKFLIYASNWSYLVLLLYLVTMAIGNVFYHVRNACKTQNGGDETDLELDPDSDRTIPLSSDDTPSRRKSHQALPWYFKLAWFLHTIACTSGLLVSFSFFIPGQVFNPAGVEPFSVYSFHIHGVNFIIIMLDVILGAVPARILHLVYPVTFALMYFIFTLIYYAAGGLNEHGVTAIYPDFLDWGGLPVGSAVVMIFAVLVASPTVHIIWYLVYRIRDGLSKRCMGCCWTY</sequence>
<dbReference type="InterPro" id="IPR049352">
    <property type="entry name" value="Rost"/>
</dbReference>
<dbReference type="PANTHER" id="PTHR12242:SF1">
    <property type="entry name" value="MYND-TYPE DOMAIN-CONTAINING PROTEIN"/>
    <property type="match status" value="1"/>
</dbReference>
<dbReference type="EnsemblMetazoa" id="XM_038210494.1">
    <property type="protein sequence ID" value="XP_038066422.1"/>
    <property type="gene ID" value="LOC119736478"/>
</dbReference>
<feature type="transmembrane region" description="Helical" evidence="2">
    <location>
        <begin position="146"/>
        <end position="169"/>
    </location>
</feature>
<keyword evidence="2" id="KW-0472">Membrane</keyword>
<feature type="transmembrane region" description="Helical" evidence="2">
    <location>
        <begin position="215"/>
        <end position="235"/>
    </location>
</feature>
<organism evidence="3 4">
    <name type="scientific">Patiria miniata</name>
    <name type="common">Bat star</name>
    <name type="synonym">Asterina miniata</name>
    <dbReference type="NCBI Taxonomy" id="46514"/>
    <lineage>
        <taxon>Eukaryota</taxon>
        <taxon>Metazoa</taxon>
        <taxon>Echinodermata</taxon>
        <taxon>Eleutherozoa</taxon>
        <taxon>Asterozoa</taxon>
        <taxon>Asteroidea</taxon>
        <taxon>Valvatacea</taxon>
        <taxon>Valvatida</taxon>
        <taxon>Asterinidae</taxon>
        <taxon>Patiria</taxon>
    </lineage>
</organism>
<dbReference type="PANTHER" id="PTHR12242">
    <property type="entry name" value="OS02G0130600 PROTEIN-RELATED"/>
    <property type="match status" value="1"/>
</dbReference>
<dbReference type="OMA" id="WILHNTS"/>